<comment type="caution">
    <text evidence="1">The sequence shown here is derived from an EMBL/GenBank/DDBJ whole genome shotgun (WGS) entry which is preliminary data.</text>
</comment>
<dbReference type="EMBL" id="JABFTP020000186">
    <property type="protein sequence ID" value="KAL3290050.1"/>
    <property type="molecule type" value="Genomic_DNA"/>
</dbReference>
<keyword evidence="2" id="KW-1185">Reference proteome</keyword>
<reference evidence="1 2" key="1">
    <citation type="journal article" date="2021" name="BMC Biol.">
        <title>Horizontally acquired antibacterial genes associated with adaptive radiation of ladybird beetles.</title>
        <authorList>
            <person name="Li H.S."/>
            <person name="Tang X.F."/>
            <person name="Huang Y.H."/>
            <person name="Xu Z.Y."/>
            <person name="Chen M.L."/>
            <person name="Du X.Y."/>
            <person name="Qiu B.Y."/>
            <person name="Chen P.T."/>
            <person name="Zhang W."/>
            <person name="Slipinski A."/>
            <person name="Escalona H.E."/>
            <person name="Waterhouse R.M."/>
            <person name="Zwick A."/>
            <person name="Pang H."/>
        </authorList>
    </citation>
    <scope>NUCLEOTIDE SEQUENCE [LARGE SCALE GENOMIC DNA]</scope>
    <source>
        <strain evidence="1">SYSU2018</strain>
    </source>
</reference>
<evidence type="ECO:0000313" key="2">
    <source>
        <dbReference type="Proteomes" id="UP001516400"/>
    </source>
</evidence>
<dbReference type="Proteomes" id="UP001516400">
    <property type="component" value="Unassembled WGS sequence"/>
</dbReference>
<name>A0ABD2PH56_9CUCU</name>
<organism evidence="1 2">
    <name type="scientific">Cryptolaemus montrouzieri</name>
    <dbReference type="NCBI Taxonomy" id="559131"/>
    <lineage>
        <taxon>Eukaryota</taxon>
        <taxon>Metazoa</taxon>
        <taxon>Ecdysozoa</taxon>
        <taxon>Arthropoda</taxon>
        <taxon>Hexapoda</taxon>
        <taxon>Insecta</taxon>
        <taxon>Pterygota</taxon>
        <taxon>Neoptera</taxon>
        <taxon>Endopterygota</taxon>
        <taxon>Coleoptera</taxon>
        <taxon>Polyphaga</taxon>
        <taxon>Cucujiformia</taxon>
        <taxon>Coccinelloidea</taxon>
        <taxon>Coccinellidae</taxon>
        <taxon>Scymninae</taxon>
        <taxon>Scymnini</taxon>
        <taxon>Cryptolaemus</taxon>
    </lineage>
</organism>
<sequence length="93" mass="10950">MSVKKFFTCTGHNCFKALKAITTSIQKKLKKNSKVHQSPVMLQPRSGRESVSTEITFLEYDNVNICQNFMVEISENQFNETVENHWRYCRRIM</sequence>
<accession>A0ABD2PH56</accession>
<evidence type="ECO:0000313" key="1">
    <source>
        <dbReference type="EMBL" id="KAL3290050.1"/>
    </source>
</evidence>
<proteinExistence type="predicted"/>
<gene>
    <name evidence="1" type="ORF">HHI36_023421</name>
</gene>
<dbReference type="AlphaFoldDB" id="A0ABD2PH56"/>
<protein>
    <submittedName>
        <fullName evidence="1">Uncharacterized protein</fullName>
    </submittedName>
</protein>